<organism evidence="3 4">
    <name type="scientific">Umboniibacter marinipuniceus</name>
    <dbReference type="NCBI Taxonomy" id="569599"/>
    <lineage>
        <taxon>Bacteria</taxon>
        <taxon>Pseudomonadati</taxon>
        <taxon>Pseudomonadota</taxon>
        <taxon>Gammaproteobacteria</taxon>
        <taxon>Cellvibrionales</taxon>
        <taxon>Cellvibrionaceae</taxon>
        <taxon>Umboniibacter</taxon>
    </lineage>
</organism>
<comment type="caution">
    <text evidence="3">The sequence shown here is derived from an EMBL/GenBank/DDBJ whole genome shotgun (WGS) entry which is preliminary data.</text>
</comment>
<sequence>MRNSFAQQFLVATPKISDGIFHNAVVLVCEHNDDGAFGLIINKPSNHTLGELLVDLDLSADNTSAEKPVYQGGPLGLERGFILHSGGKNWEHTIDLGKEVFLTTSQTILDDISRDLGPRQTLVILGYASWESGQLEAEILADDWMCLPLNRQLLFNTRSSERRKRAETLLGIDMNLLTSNKPLQ</sequence>
<comment type="similarity">
    <text evidence="1 2">Belongs to the UPF0301 (AlgH) family.</text>
</comment>
<dbReference type="PANTHER" id="PTHR30327:SF1">
    <property type="entry name" value="UPF0301 PROTEIN YQGE"/>
    <property type="match status" value="1"/>
</dbReference>
<dbReference type="Pfam" id="PF02622">
    <property type="entry name" value="DUF179"/>
    <property type="match status" value="1"/>
</dbReference>
<dbReference type="EMBL" id="REFJ01000001">
    <property type="protein sequence ID" value="RMA82223.1"/>
    <property type="molecule type" value="Genomic_DNA"/>
</dbReference>
<keyword evidence="4" id="KW-1185">Reference proteome</keyword>
<dbReference type="InterPro" id="IPR003774">
    <property type="entry name" value="AlgH-like"/>
</dbReference>
<dbReference type="RefSeq" id="WP_121875568.1">
    <property type="nucleotide sequence ID" value="NZ_REFJ01000001.1"/>
</dbReference>
<name>A0A3M0AAP2_9GAMM</name>
<dbReference type="PANTHER" id="PTHR30327">
    <property type="entry name" value="UNCHARACTERIZED PROTEIN YQGE"/>
    <property type="match status" value="1"/>
</dbReference>
<dbReference type="GO" id="GO:0005829">
    <property type="term" value="C:cytosol"/>
    <property type="evidence" value="ECO:0007669"/>
    <property type="project" value="TreeGrafter"/>
</dbReference>
<evidence type="ECO:0000256" key="2">
    <source>
        <dbReference type="HAMAP-Rule" id="MF_00758"/>
    </source>
</evidence>
<protein>
    <recommendedName>
        <fullName evidence="2">UPF0301 protein DFR27_0171</fullName>
    </recommendedName>
</protein>
<reference evidence="3 4" key="1">
    <citation type="submission" date="2018-10" db="EMBL/GenBank/DDBJ databases">
        <title>Genomic Encyclopedia of Type Strains, Phase IV (KMG-IV): sequencing the most valuable type-strain genomes for metagenomic binning, comparative biology and taxonomic classification.</title>
        <authorList>
            <person name="Goeker M."/>
        </authorList>
    </citation>
    <scope>NUCLEOTIDE SEQUENCE [LARGE SCALE GENOMIC DNA]</scope>
    <source>
        <strain evidence="3 4">DSM 25080</strain>
    </source>
</reference>
<dbReference type="SUPFAM" id="SSF143456">
    <property type="entry name" value="VC0467-like"/>
    <property type="match status" value="1"/>
</dbReference>
<dbReference type="OrthoDB" id="9807486at2"/>
<evidence type="ECO:0000313" key="4">
    <source>
        <dbReference type="Proteomes" id="UP000267187"/>
    </source>
</evidence>
<evidence type="ECO:0000313" key="3">
    <source>
        <dbReference type="EMBL" id="RMA82223.1"/>
    </source>
</evidence>
<evidence type="ECO:0000256" key="1">
    <source>
        <dbReference type="ARBA" id="ARBA00009600"/>
    </source>
</evidence>
<dbReference type="Proteomes" id="UP000267187">
    <property type="component" value="Unassembled WGS sequence"/>
</dbReference>
<proteinExistence type="inferred from homology"/>
<gene>
    <name evidence="3" type="ORF">DFR27_0171</name>
</gene>
<dbReference type="Gene3D" id="3.40.1740.10">
    <property type="entry name" value="VC0467-like"/>
    <property type="match status" value="1"/>
</dbReference>
<dbReference type="HAMAP" id="MF_00758">
    <property type="entry name" value="UPF0301"/>
    <property type="match status" value="1"/>
</dbReference>
<dbReference type="AlphaFoldDB" id="A0A3M0AAP2"/>
<accession>A0A3M0AAP2</accession>